<dbReference type="AlphaFoldDB" id="A0A0A3XPN0"/>
<organism evidence="1 2">
    <name type="scientific">Bradyrhizobium japonicum</name>
    <dbReference type="NCBI Taxonomy" id="375"/>
    <lineage>
        <taxon>Bacteria</taxon>
        <taxon>Pseudomonadati</taxon>
        <taxon>Pseudomonadota</taxon>
        <taxon>Alphaproteobacteria</taxon>
        <taxon>Hyphomicrobiales</taxon>
        <taxon>Nitrobacteraceae</taxon>
        <taxon>Bradyrhizobium</taxon>
    </lineage>
</organism>
<name>A0A0A3XPN0_BRAJP</name>
<dbReference type="EMBL" id="JRPN01000026">
    <property type="protein sequence ID" value="KGT75229.1"/>
    <property type="molecule type" value="Genomic_DNA"/>
</dbReference>
<sequence length="66" mass="7878">MFEIYFNNKRDFLVLSKGSPIPAFGSPSKWRKSKKRVFKVSDEIKLAVERQGYYVRRFRDTKSRTS</sequence>
<reference evidence="1 2" key="1">
    <citation type="submission" date="2014-09" db="EMBL/GenBank/DDBJ databases">
        <title>Draft genome of Bradyrhizobium japonicum Is-34.</title>
        <authorList>
            <person name="Tsurumaru H."/>
            <person name="Yamakawa T."/>
            <person name="Hashimoto S."/>
            <person name="Okizaki K."/>
            <person name="Kanesaki Y."/>
            <person name="Yoshikawa H."/>
            <person name="Yajima S."/>
        </authorList>
    </citation>
    <scope>NUCLEOTIDE SEQUENCE [LARGE SCALE GENOMIC DNA]</scope>
    <source>
        <strain evidence="1 2">Is-34</strain>
    </source>
</reference>
<protein>
    <submittedName>
        <fullName evidence="1">Uncharacterized protein</fullName>
    </submittedName>
</protein>
<gene>
    <name evidence="1" type="ORF">MA20_34885</name>
</gene>
<accession>A0A0A3XPN0</accession>
<evidence type="ECO:0000313" key="1">
    <source>
        <dbReference type="EMBL" id="KGT75229.1"/>
    </source>
</evidence>
<proteinExistence type="predicted"/>
<comment type="caution">
    <text evidence="1">The sequence shown here is derived from an EMBL/GenBank/DDBJ whole genome shotgun (WGS) entry which is preliminary data.</text>
</comment>
<evidence type="ECO:0000313" key="2">
    <source>
        <dbReference type="Proteomes" id="UP000030377"/>
    </source>
</evidence>
<dbReference type="Proteomes" id="UP000030377">
    <property type="component" value="Unassembled WGS sequence"/>
</dbReference>